<reference evidence="5" key="1">
    <citation type="submission" date="2024-06" db="EMBL/GenBank/DDBJ databases">
        <title>Sequencing and assembly of the genome of Dyadobacter sp. strain 676, a symbiont of Cyamopsis tetragonoloba.</title>
        <authorList>
            <person name="Guro P."/>
            <person name="Sazanova A."/>
            <person name="Kuznetsova I."/>
            <person name="Belimov A."/>
            <person name="Safronova V."/>
        </authorList>
    </citation>
    <scope>NUCLEOTIDE SEQUENCE</scope>
    <source>
        <strain evidence="5">676</strain>
    </source>
</reference>
<dbReference type="SMART" id="SM00342">
    <property type="entry name" value="HTH_ARAC"/>
    <property type="match status" value="1"/>
</dbReference>
<dbReference type="SUPFAM" id="SSF46689">
    <property type="entry name" value="Homeodomain-like"/>
    <property type="match status" value="1"/>
</dbReference>
<dbReference type="InterPro" id="IPR050204">
    <property type="entry name" value="AraC_XylS_family_regulators"/>
</dbReference>
<dbReference type="Pfam" id="PF20240">
    <property type="entry name" value="DUF6597"/>
    <property type="match status" value="1"/>
</dbReference>
<sequence>MEFRYFQPAEALKPYIKHYYVFESAGNAFYEDTVFPSGDMEIIFNLGSGVWECFGHSSFLPNPAVELWGQITKPLRIRSTGSHTMLGVRFFTHSSAFFLEDEIGVFNDRVSDLADILGSDITHLHHRLLETGQAIERVAILDGFFTRKLLRASKKERQLQKVARIVSSITNDPTENNISNVADRYGVTTRYLHKLVYQHTGLSPKHVDKIHRFQTSLRLIGRQSLPLTSVAYDAGYFDQSHFIRDFKAFTGLTPSAYLDNLSSLNQLLAH</sequence>
<dbReference type="GO" id="GO:0003700">
    <property type="term" value="F:DNA-binding transcription factor activity"/>
    <property type="evidence" value="ECO:0007669"/>
    <property type="project" value="InterPro"/>
</dbReference>
<dbReference type="Pfam" id="PF12833">
    <property type="entry name" value="HTH_18"/>
    <property type="match status" value="1"/>
</dbReference>
<dbReference type="PANTHER" id="PTHR46796">
    <property type="entry name" value="HTH-TYPE TRANSCRIPTIONAL ACTIVATOR RHAS-RELATED"/>
    <property type="match status" value="1"/>
</dbReference>
<keyword evidence="3" id="KW-0804">Transcription</keyword>
<dbReference type="InterPro" id="IPR018060">
    <property type="entry name" value="HTH_AraC"/>
</dbReference>
<evidence type="ECO:0000313" key="5">
    <source>
        <dbReference type="EMBL" id="XCH26662.1"/>
    </source>
</evidence>
<evidence type="ECO:0000259" key="4">
    <source>
        <dbReference type="PROSITE" id="PS01124"/>
    </source>
</evidence>
<name>A0AAU8FPW6_9BACT</name>
<protein>
    <submittedName>
        <fullName evidence="5">Helix-turn-helix domain-containing protein</fullName>
    </submittedName>
</protein>
<evidence type="ECO:0000256" key="1">
    <source>
        <dbReference type="ARBA" id="ARBA00023015"/>
    </source>
</evidence>
<accession>A0AAU8FPW6</accession>
<dbReference type="PROSITE" id="PS01124">
    <property type="entry name" value="HTH_ARAC_FAMILY_2"/>
    <property type="match status" value="1"/>
</dbReference>
<keyword evidence="2" id="KW-0238">DNA-binding</keyword>
<evidence type="ECO:0000256" key="3">
    <source>
        <dbReference type="ARBA" id="ARBA00023163"/>
    </source>
</evidence>
<keyword evidence="1" id="KW-0805">Transcription regulation</keyword>
<dbReference type="AlphaFoldDB" id="A0AAU8FPW6"/>
<organism evidence="5">
    <name type="scientific">Dyadobacter sp. 676</name>
    <dbReference type="NCBI Taxonomy" id="3088362"/>
    <lineage>
        <taxon>Bacteria</taxon>
        <taxon>Pseudomonadati</taxon>
        <taxon>Bacteroidota</taxon>
        <taxon>Cytophagia</taxon>
        <taxon>Cytophagales</taxon>
        <taxon>Spirosomataceae</taxon>
        <taxon>Dyadobacter</taxon>
    </lineage>
</organism>
<dbReference type="GO" id="GO:0043565">
    <property type="term" value="F:sequence-specific DNA binding"/>
    <property type="evidence" value="ECO:0007669"/>
    <property type="project" value="InterPro"/>
</dbReference>
<evidence type="ECO:0000256" key="2">
    <source>
        <dbReference type="ARBA" id="ARBA00023125"/>
    </source>
</evidence>
<dbReference type="InterPro" id="IPR046532">
    <property type="entry name" value="DUF6597"/>
</dbReference>
<dbReference type="Gene3D" id="1.10.10.60">
    <property type="entry name" value="Homeodomain-like"/>
    <property type="match status" value="1"/>
</dbReference>
<gene>
    <name evidence="5" type="ORF">ABV298_09795</name>
</gene>
<dbReference type="EMBL" id="CP159289">
    <property type="protein sequence ID" value="XCH26662.1"/>
    <property type="molecule type" value="Genomic_DNA"/>
</dbReference>
<feature type="domain" description="HTH araC/xylS-type" evidence="4">
    <location>
        <begin position="160"/>
        <end position="260"/>
    </location>
</feature>
<dbReference type="PANTHER" id="PTHR46796:SF13">
    <property type="entry name" value="HTH-TYPE TRANSCRIPTIONAL ACTIVATOR RHAS"/>
    <property type="match status" value="1"/>
</dbReference>
<dbReference type="RefSeq" id="WP_353721945.1">
    <property type="nucleotide sequence ID" value="NZ_CP159289.1"/>
</dbReference>
<dbReference type="InterPro" id="IPR009057">
    <property type="entry name" value="Homeodomain-like_sf"/>
</dbReference>
<proteinExistence type="predicted"/>